<dbReference type="Pfam" id="PF13489">
    <property type="entry name" value="Methyltransf_23"/>
    <property type="match status" value="1"/>
</dbReference>
<keyword evidence="1" id="KW-0489">Methyltransferase</keyword>
<dbReference type="EMBL" id="QYYD01000024">
    <property type="protein sequence ID" value="RJF69422.1"/>
    <property type="molecule type" value="Genomic_DNA"/>
</dbReference>
<accession>A0A418V0R3</accession>
<dbReference type="AlphaFoldDB" id="A0A418V0R3"/>
<sequence length="235" mass="26128">MGKFENMLGEIDLSTSTGLEFGPLTSPMVQKSQSNIFYIDHDTTEGIRQKYKDDANVDCDAIVPIDFVYHSDLSQSVNGLKFDYIVASHVFEHVPNPIKWLNECAAVLNPGGTLCLALPDKRVTFDRPRQITQLSEWVGALLDRRERPSPASVFEAARSALIEAGLPPSRWPFDHAAESLERYIDVHCTICTLESFTGLIDASRDLGLQPFSIAAAFDTEPQSIEFQARLRLPGV</sequence>
<proteinExistence type="predicted"/>
<organism evidence="1 2">
    <name type="scientific">Rhodopseudomonas palustris</name>
    <dbReference type="NCBI Taxonomy" id="1076"/>
    <lineage>
        <taxon>Bacteria</taxon>
        <taxon>Pseudomonadati</taxon>
        <taxon>Pseudomonadota</taxon>
        <taxon>Alphaproteobacteria</taxon>
        <taxon>Hyphomicrobiales</taxon>
        <taxon>Nitrobacteraceae</taxon>
        <taxon>Rhodopseudomonas</taxon>
    </lineage>
</organism>
<keyword evidence="1" id="KW-0808">Transferase</keyword>
<gene>
    <name evidence="1" type="ORF">D4Q52_20805</name>
</gene>
<name>A0A418V0R3_RHOPL</name>
<dbReference type="CDD" id="cd02440">
    <property type="entry name" value="AdoMet_MTases"/>
    <property type="match status" value="1"/>
</dbReference>
<dbReference type="Gene3D" id="3.40.50.150">
    <property type="entry name" value="Vaccinia Virus protein VP39"/>
    <property type="match status" value="1"/>
</dbReference>
<protein>
    <submittedName>
        <fullName evidence="1">Methyltransferase domain-containing protein</fullName>
    </submittedName>
</protein>
<dbReference type="RefSeq" id="WP_119858488.1">
    <property type="nucleotide sequence ID" value="NZ_QYYD01000024.1"/>
</dbReference>
<dbReference type="OrthoDB" id="9777830at2"/>
<evidence type="ECO:0000313" key="2">
    <source>
        <dbReference type="Proteomes" id="UP000285523"/>
    </source>
</evidence>
<dbReference type="InterPro" id="IPR029063">
    <property type="entry name" value="SAM-dependent_MTases_sf"/>
</dbReference>
<reference evidence="1 2" key="1">
    <citation type="submission" date="2018-09" db="EMBL/GenBank/DDBJ databases">
        <title>Draft genome sequence of Rhodopseudomonas palustris 2.1.18.</title>
        <authorList>
            <person name="Robertson S.L."/>
            <person name="Meyer T.E."/>
            <person name="Kyndt J.A."/>
        </authorList>
    </citation>
    <scope>NUCLEOTIDE SEQUENCE [LARGE SCALE GENOMIC DNA]</scope>
    <source>
        <strain evidence="1 2">2.1.18</strain>
    </source>
</reference>
<dbReference type="Proteomes" id="UP000285523">
    <property type="component" value="Unassembled WGS sequence"/>
</dbReference>
<dbReference type="SUPFAM" id="SSF53335">
    <property type="entry name" value="S-adenosyl-L-methionine-dependent methyltransferases"/>
    <property type="match status" value="1"/>
</dbReference>
<dbReference type="GO" id="GO:0008168">
    <property type="term" value="F:methyltransferase activity"/>
    <property type="evidence" value="ECO:0007669"/>
    <property type="project" value="UniProtKB-KW"/>
</dbReference>
<comment type="caution">
    <text evidence="1">The sequence shown here is derived from an EMBL/GenBank/DDBJ whole genome shotgun (WGS) entry which is preliminary data.</text>
</comment>
<evidence type="ECO:0000313" key="1">
    <source>
        <dbReference type="EMBL" id="RJF69422.1"/>
    </source>
</evidence>
<dbReference type="GO" id="GO:0032259">
    <property type="term" value="P:methylation"/>
    <property type="evidence" value="ECO:0007669"/>
    <property type="project" value="UniProtKB-KW"/>
</dbReference>